<protein>
    <recommendedName>
        <fullName evidence="3">Secreted protein</fullName>
    </recommendedName>
</protein>
<dbReference type="EMBL" id="BMLK01000004">
    <property type="protein sequence ID" value="GGN44410.1"/>
    <property type="molecule type" value="Genomic_DNA"/>
</dbReference>
<dbReference type="Proteomes" id="UP000605099">
    <property type="component" value="Unassembled WGS sequence"/>
</dbReference>
<reference evidence="2" key="1">
    <citation type="journal article" date="2019" name="Int. J. Syst. Evol. Microbiol.">
        <title>The Global Catalogue of Microorganisms (GCM) 10K type strain sequencing project: providing services to taxonomists for standard genome sequencing and annotation.</title>
        <authorList>
            <consortium name="The Broad Institute Genomics Platform"/>
            <consortium name="The Broad Institute Genome Sequencing Center for Infectious Disease"/>
            <person name="Wu L."/>
            <person name="Ma J."/>
        </authorList>
    </citation>
    <scope>NUCLEOTIDE SEQUENCE [LARGE SCALE GENOMIC DNA]</scope>
    <source>
        <strain evidence="2">CGMCC 1.6784</strain>
    </source>
</reference>
<dbReference type="RefSeq" id="WP_188818543.1">
    <property type="nucleotide sequence ID" value="NZ_BMLK01000004.1"/>
</dbReference>
<comment type="caution">
    <text evidence="1">The sequence shown here is derived from an EMBL/GenBank/DDBJ whole genome shotgun (WGS) entry which is preliminary data.</text>
</comment>
<evidence type="ECO:0000313" key="1">
    <source>
        <dbReference type="EMBL" id="GGN44410.1"/>
    </source>
</evidence>
<accession>A0ABQ2JCT1</accession>
<name>A0ABQ2JCT1_9SPHN</name>
<proteinExistence type="predicted"/>
<gene>
    <name evidence="1" type="ORF">GCM10011349_09420</name>
</gene>
<keyword evidence="2" id="KW-1185">Reference proteome</keyword>
<sequence length="61" mass="6692">MKRAILLAMTLALPLCACKREPTFDERYDAASEKISETAEEIDARLEATDVPQPRASDAAP</sequence>
<evidence type="ECO:0008006" key="3">
    <source>
        <dbReference type="Google" id="ProtNLM"/>
    </source>
</evidence>
<evidence type="ECO:0000313" key="2">
    <source>
        <dbReference type="Proteomes" id="UP000605099"/>
    </source>
</evidence>
<organism evidence="1 2">
    <name type="scientific">Novosphingobium indicum</name>
    <dbReference type="NCBI Taxonomy" id="462949"/>
    <lineage>
        <taxon>Bacteria</taxon>
        <taxon>Pseudomonadati</taxon>
        <taxon>Pseudomonadota</taxon>
        <taxon>Alphaproteobacteria</taxon>
        <taxon>Sphingomonadales</taxon>
        <taxon>Sphingomonadaceae</taxon>
        <taxon>Novosphingobium</taxon>
    </lineage>
</organism>